<protein>
    <submittedName>
        <fullName evidence="1">Uncharacterized protein</fullName>
    </submittedName>
</protein>
<gene>
    <name evidence="1" type="ORF">SERLADRAFT_466951</name>
</gene>
<dbReference type="HOGENOM" id="CLU_1918363_0_0_1"/>
<proteinExistence type="predicted"/>
<dbReference type="OrthoDB" id="2796682at2759"/>
<dbReference type="EMBL" id="GL945433">
    <property type="protein sequence ID" value="EGO26019.1"/>
    <property type="molecule type" value="Genomic_DNA"/>
</dbReference>
<sequence>MILILLTIVLPSFSVHCPYQSPQSWIFFVIVKPLRIFFSPTSLRLPFKNSPKTTTSTPPTGSPPLKNWRERDLAIAERFGDELDVQILEIADQHFMNEDFLGNVVRPCIARALFLQYHGLPRMLFGQDDREC</sequence>
<reference evidence="1" key="1">
    <citation type="submission" date="2011-04" db="EMBL/GenBank/DDBJ databases">
        <title>Evolution of plant cell wall degrading machinery underlies the functional diversity of forest fungi.</title>
        <authorList>
            <consortium name="US DOE Joint Genome Institute (JGI-PGF)"/>
            <person name="Eastwood D.C."/>
            <person name="Floudas D."/>
            <person name="Binder M."/>
            <person name="Majcherczyk A."/>
            <person name="Schneider P."/>
            <person name="Aerts A."/>
            <person name="Asiegbu F.O."/>
            <person name="Baker S.E."/>
            <person name="Barry K."/>
            <person name="Bendiksby M."/>
            <person name="Blumentritt M."/>
            <person name="Coutinho P.M."/>
            <person name="Cullen D."/>
            <person name="Cullen D."/>
            <person name="Gathman A."/>
            <person name="Goodell B."/>
            <person name="Henrissat B."/>
            <person name="Ihrmark K."/>
            <person name="Kauserud H."/>
            <person name="Kohler A."/>
            <person name="LaButti K."/>
            <person name="Lapidus A."/>
            <person name="Lavin J.L."/>
            <person name="Lee Y.-H."/>
            <person name="Lindquist E."/>
            <person name="Lilly W."/>
            <person name="Lucas S."/>
            <person name="Morin E."/>
            <person name="Murat C."/>
            <person name="Oguiza J.A."/>
            <person name="Park J."/>
            <person name="Pisabarro A.G."/>
            <person name="Riley R."/>
            <person name="Rosling A."/>
            <person name="Salamov A."/>
            <person name="Schmidt O."/>
            <person name="Schmutz J."/>
            <person name="Skrede I."/>
            <person name="Stenlid J."/>
            <person name="Wiebenga A."/>
            <person name="Xie X."/>
            <person name="Kues U."/>
            <person name="Hibbett D.S."/>
            <person name="Hoffmeister D."/>
            <person name="Hogberg N."/>
            <person name="Martin F."/>
            <person name="Grigoriev I.V."/>
            <person name="Watkinson S.C."/>
        </authorList>
    </citation>
    <scope>NUCLEOTIDE SEQUENCE</scope>
    <source>
        <strain evidence="1">S7.9</strain>
    </source>
</reference>
<evidence type="ECO:0000313" key="1">
    <source>
        <dbReference type="EMBL" id="EGO26019.1"/>
    </source>
</evidence>
<dbReference type="RefSeq" id="XP_007318141.1">
    <property type="nucleotide sequence ID" value="XM_007318079.1"/>
</dbReference>
<organism>
    <name type="scientific">Serpula lacrymans var. lacrymans (strain S7.9)</name>
    <name type="common">Dry rot fungus</name>
    <dbReference type="NCBI Taxonomy" id="578457"/>
    <lineage>
        <taxon>Eukaryota</taxon>
        <taxon>Fungi</taxon>
        <taxon>Dikarya</taxon>
        <taxon>Basidiomycota</taxon>
        <taxon>Agaricomycotina</taxon>
        <taxon>Agaricomycetes</taxon>
        <taxon>Agaricomycetidae</taxon>
        <taxon>Boletales</taxon>
        <taxon>Coniophorineae</taxon>
        <taxon>Serpulaceae</taxon>
        <taxon>Serpula</taxon>
    </lineage>
</organism>
<dbReference type="GeneID" id="18819147"/>
<name>F8NVB8_SERL9</name>
<dbReference type="KEGG" id="sla:SERLADRAFT_466951"/>
<dbReference type="Proteomes" id="UP000008064">
    <property type="component" value="Unassembled WGS sequence"/>
</dbReference>
<dbReference type="AlphaFoldDB" id="F8NVB8"/>
<accession>F8NVB8</accession>